<evidence type="ECO:0000256" key="3">
    <source>
        <dbReference type="ARBA" id="ARBA00022741"/>
    </source>
</evidence>
<dbReference type="InterPro" id="IPR007695">
    <property type="entry name" value="DNA_mismatch_repair_MutS-lik_N"/>
</dbReference>
<dbReference type="Gene3D" id="3.40.1170.10">
    <property type="entry name" value="DNA repair protein MutS, domain I"/>
    <property type="match status" value="1"/>
</dbReference>
<dbReference type="Gene3D" id="6.10.140.430">
    <property type="match status" value="1"/>
</dbReference>
<keyword evidence="4 9" id="KW-0227">DNA damage</keyword>
<dbReference type="Gene3D" id="3.40.50.300">
    <property type="entry name" value="P-loop containing nucleotide triphosphate hydrolases"/>
    <property type="match status" value="1"/>
</dbReference>
<dbReference type="Pfam" id="PF00488">
    <property type="entry name" value="MutS_V"/>
    <property type="match status" value="1"/>
</dbReference>
<dbReference type="InterPro" id="IPR007861">
    <property type="entry name" value="DNA_mismatch_repair_MutS_clamp"/>
</dbReference>
<dbReference type="GO" id="GO:0030983">
    <property type="term" value="F:mismatched DNA binding"/>
    <property type="evidence" value="ECO:0007669"/>
    <property type="project" value="InterPro"/>
</dbReference>
<keyword evidence="7 9" id="KW-0234">DNA repair</keyword>
<dbReference type="EMBL" id="FLUO01000001">
    <property type="protein sequence ID" value="SBW08631.1"/>
    <property type="molecule type" value="Genomic_DNA"/>
</dbReference>
<evidence type="ECO:0000256" key="9">
    <source>
        <dbReference type="HAMAP-Rule" id="MF_00096"/>
    </source>
</evidence>
<dbReference type="GO" id="GO:0005524">
    <property type="term" value="F:ATP binding"/>
    <property type="evidence" value="ECO:0007669"/>
    <property type="project" value="UniProtKB-UniRule"/>
</dbReference>
<dbReference type="Pfam" id="PF05192">
    <property type="entry name" value="MutS_III"/>
    <property type="match status" value="1"/>
</dbReference>
<keyword evidence="3 9" id="KW-0547">Nucleotide-binding</keyword>
<dbReference type="FunFam" id="3.40.50.300:FF:000870">
    <property type="entry name" value="MutS protein homolog 4"/>
    <property type="match status" value="1"/>
</dbReference>
<dbReference type="InterPro" id="IPR036678">
    <property type="entry name" value="MutS_con_dom_sf"/>
</dbReference>
<dbReference type="AlphaFoldDB" id="A0A212KA95"/>
<comment type="similarity">
    <text evidence="1 9 10">Belongs to the DNA mismatch repair MutS family.</text>
</comment>
<dbReference type="SUPFAM" id="SSF52540">
    <property type="entry name" value="P-loop containing nucleoside triphosphate hydrolases"/>
    <property type="match status" value="1"/>
</dbReference>
<feature type="binding site" evidence="9">
    <location>
        <begin position="644"/>
        <end position="651"/>
    </location>
    <ligand>
        <name>ATP</name>
        <dbReference type="ChEBI" id="CHEBI:30616"/>
    </ligand>
</feature>
<dbReference type="InterPro" id="IPR036187">
    <property type="entry name" value="DNA_mismatch_repair_MutS_sf"/>
</dbReference>
<name>A0A212KA95_9PROT</name>
<dbReference type="InterPro" id="IPR000432">
    <property type="entry name" value="DNA_mismatch_repair_MutS_C"/>
</dbReference>
<evidence type="ECO:0000256" key="10">
    <source>
        <dbReference type="RuleBase" id="RU003756"/>
    </source>
</evidence>
<dbReference type="InterPro" id="IPR045076">
    <property type="entry name" value="MutS"/>
</dbReference>
<dbReference type="InterPro" id="IPR007696">
    <property type="entry name" value="DNA_mismatch_repair_MutS_core"/>
</dbReference>
<dbReference type="PROSITE" id="PS00486">
    <property type="entry name" value="DNA_MISMATCH_REPAIR_2"/>
    <property type="match status" value="1"/>
</dbReference>
<dbReference type="HAMAP" id="MF_00096">
    <property type="entry name" value="MutS"/>
    <property type="match status" value="1"/>
</dbReference>
<accession>A0A212KA95</accession>
<reference evidence="12" key="1">
    <citation type="submission" date="2016-04" db="EMBL/GenBank/DDBJ databases">
        <authorList>
            <person name="Evans L.H."/>
            <person name="Alamgir A."/>
            <person name="Owens N."/>
            <person name="Weber N.D."/>
            <person name="Virtaneva K."/>
            <person name="Barbian K."/>
            <person name="Babar A."/>
            <person name="Rosenke K."/>
        </authorList>
    </citation>
    <scope>NUCLEOTIDE SEQUENCE</scope>
    <source>
        <strain evidence="12">86</strain>
    </source>
</reference>
<dbReference type="PIRSF" id="PIRSF037677">
    <property type="entry name" value="DNA_mis_repair_Msh6"/>
    <property type="match status" value="1"/>
</dbReference>
<evidence type="ECO:0000256" key="2">
    <source>
        <dbReference type="ARBA" id="ARBA00021982"/>
    </source>
</evidence>
<dbReference type="Pfam" id="PF05188">
    <property type="entry name" value="MutS_II"/>
    <property type="match status" value="1"/>
</dbReference>
<dbReference type="SUPFAM" id="SSF53150">
    <property type="entry name" value="DNA repair protein MutS, domain II"/>
    <property type="match status" value="1"/>
</dbReference>
<evidence type="ECO:0000256" key="5">
    <source>
        <dbReference type="ARBA" id="ARBA00022840"/>
    </source>
</evidence>
<organism evidence="12">
    <name type="scientific">uncultured Alphaproteobacteria bacterium</name>
    <dbReference type="NCBI Taxonomy" id="91750"/>
    <lineage>
        <taxon>Bacteria</taxon>
        <taxon>Pseudomonadati</taxon>
        <taxon>Pseudomonadota</taxon>
        <taxon>Alphaproteobacteria</taxon>
        <taxon>environmental samples</taxon>
    </lineage>
</organism>
<evidence type="ECO:0000313" key="12">
    <source>
        <dbReference type="EMBL" id="SBW08631.1"/>
    </source>
</evidence>
<dbReference type="FunFam" id="3.40.1170.10:FF:000001">
    <property type="entry name" value="DNA mismatch repair protein MutS"/>
    <property type="match status" value="1"/>
</dbReference>
<dbReference type="NCBIfam" id="NF003810">
    <property type="entry name" value="PRK05399.1"/>
    <property type="match status" value="1"/>
</dbReference>
<protein>
    <recommendedName>
        <fullName evidence="2 9">DNA mismatch repair protein MutS</fullName>
    </recommendedName>
</protein>
<dbReference type="Gene3D" id="3.30.420.110">
    <property type="entry name" value="MutS, connector domain"/>
    <property type="match status" value="1"/>
</dbReference>
<dbReference type="SMART" id="SM00533">
    <property type="entry name" value="MUTSd"/>
    <property type="match status" value="1"/>
</dbReference>
<dbReference type="InterPro" id="IPR017261">
    <property type="entry name" value="DNA_mismatch_repair_MutS/MSH"/>
</dbReference>
<dbReference type="Gene3D" id="1.10.1420.10">
    <property type="match status" value="2"/>
</dbReference>
<evidence type="ECO:0000256" key="4">
    <source>
        <dbReference type="ARBA" id="ARBA00022763"/>
    </source>
</evidence>
<dbReference type="Pfam" id="PF01624">
    <property type="entry name" value="MutS_I"/>
    <property type="match status" value="1"/>
</dbReference>
<dbReference type="Pfam" id="PF05190">
    <property type="entry name" value="MutS_IV"/>
    <property type="match status" value="1"/>
</dbReference>
<keyword evidence="5 9" id="KW-0067">ATP-binding</keyword>
<evidence type="ECO:0000256" key="6">
    <source>
        <dbReference type="ARBA" id="ARBA00023125"/>
    </source>
</evidence>
<dbReference type="GO" id="GO:0006298">
    <property type="term" value="P:mismatch repair"/>
    <property type="evidence" value="ECO:0007669"/>
    <property type="project" value="UniProtKB-UniRule"/>
</dbReference>
<sequence length="895" mass="96574">MTAETVRPAAAAEHAKTTPLMEQYLRIKAEHPGCLLFYRMGDFYELFFDDAVAAAAALDIALTARGTHAGEPIPMCGVPHHAYESYLARLILKGFKVAICEQIEDPAEAKKRGAKSVVERAVIRIVTPGTLTEDSLLDARRPNYLLAVAQVHGEIGAAWLDLSTGRFFCRGVAEAALGGVIEQIGAGEILVPQRMLETPELFDLWARLKPQLTPLPNNRFESESCARRLAEAFGVATLDGFGQMRRAEIAAAGAALDYAVATQAGKLPLVQPPKPVRQGSVLEIDAATRRSLELAQTQTGERRGSLLATIDRTVTGAGARLLADRLNQPITDIARLVRRQDDVAFFVERPDVRAELRRALKSCPDIARALSRLSLGRGGPRDLAAIRDALDAVPALRDLLRAASPDGSLPEGLMRCYAGLGEHAALVDRLGRALAEDLPLLARDGGVIAKHYAPELDELRELRDDSRKLIAALQARYAGETGISALKIKYNNVLGYFIEVAQKHGEALAADKGLFIHRQTMANAMRFTTVELSGLEDKVRGAADKALALELALFGDLCADVLARGRDLMATAQALAVLDVAAALAELAAARNHVRPHITDDTRFVVRNGRHPVVEEAMIADDRGKFVANDCVMDENARLWLITGPNMAGKSTFLRQNALIAVLAHIGAFVPAESAEIGVVDRLFSRVGAADDLASGRSTFMVEMVETAAILNQATDRSMVVLDEIGRGTATYDGMAIAWAVTEHLHDVNRCRALFATHYHELKALAAKLPALAPYTMRIKEWKGDLVFLHEVAPGTADRSYGIHVARLAGLPPVVIDRAEVVLQTVESDEKSSGATRLADDLPLFSAARPKPQPAEPAKPDPIRAALAALDPDAMTPREALDALYALKGVAVEPV</sequence>
<keyword evidence="6 9" id="KW-0238">DNA-binding</keyword>
<evidence type="ECO:0000256" key="8">
    <source>
        <dbReference type="ARBA" id="ARBA00024647"/>
    </source>
</evidence>
<evidence type="ECO:0000259" key="11">
    <source>
        <dbReference type="PROSITE" id="PS00486"/>
    </source>
</evidence>
<gene>
    <name evidence="9 12" type="primary">mutS</name>
    <name evidence="12" type="ORF">KL86APRO_12426</name>
</gene>
<dbReference type="InterPro" id="IPR007860">
    <property type="entry name" value="DNA_mmatch_repair_MutS_con_dom"/>
</dbReference>
<dbReference type="InterPro" id="IPR005748">
    <property type="entry name" value="DNA_mismatch_repair_MutS"/>
</dbReference>
<dbReference type="SUPFAM" id="SSF48334">
    <property type="entry name" value="DNA repair protein MutS, domain III"/>
    <property type="match status" value="1"/>
</dbReference>
<dbReference type="CDD" id="cd03284">
    <property type="entry name" value="ABC_MutS1"/>
    <property type="match status" value="1"/>
</dbReference>
<dbReference type="InterPro" id="IPR027417">
    <property type="entry name" value="P-loop_NTPase"/>
</dbReference>
<dbReference type="GO" id="GO:0005829">
    <property type="term" value="C:cytosol"/>
    <property type="evidence" value="ECO:0007669"/>
    <property type="project" value="TreeGrafter"/>
</dbReference>
<dbReference type="InterPro" id="IPR016151">
    <property type="entry name" value="DNA_mismatch_repair_MutS_N"/>
</dbReference>
<dbReference type="NCBIfam" id="TIGR01070">
    <property type="entry name" value="mutS1"/>
    <property type="match status" value="1"/>
</dbReference>
<comment type="function">
    <text evidence="8 9">This protein is involved in the repair of mismatches in DNA. It is possible that it carries out the mismatch recognition step. This protein has a weak ATPase activity.</text>
</comment>
<dbReference type="SUPFAM" id="SSF55271">
    <property type="entry name" value="DNA repair protein MutS, domain I"/>
    <property type="match status" value="1"/>
</dbReference>
<feature type="domain" description="DNA mismatch repair proteins mutS family" evidence="11">
    <location>
        <begin position="718"/>
        <end position="734"/>
    </location>
</feature>
<dbReference type="GO" id="GO:0003684">
    <property type="term" value="F:damaged DNA binding"/>
    <property type="evidence" value="ECO:0007669"/>
    <property type="project" value="UniProtKB-UniRule"/>
</dbReference>
<evidence type="ECO:0000256" key="7">
    <source>
        <dbReference type="ARBA" id="ARBA00023204"/>
    </source>
</evidence>
<dbReference type="PANTHER" id="PTHR11361">
    <property type="entry name" value="DNA MISMATCH REPAIR PROTEIN MUTS FAMILY MEMBER"/>
    <property type="match status" value="1"/>
</dbReference>
<dbReference type="SMART" id="SM00534">
    <property type="entry name" value="MUTSac"/>
    <property type="match status" value="1"/>
</dbReference>
<proteinExistence type="inferred from homology"/>
<dbReference type="GO" id="GO:0140664">
    <property type="term" value="F:ATP-dependent DNA damage sensor activity"/>
    <property type="evidence" value="ECO:0007669"/>
    <property type="project" value="InterPro"/>
</dbReference>
<evidence type="ECO:0000256" key="1">
    <source>
        <dbReference type="ARBA" id="ARBA00006271"/>
    </source>
</evidence>
<dbReference type="PANTHER" id="PTHR11361:SF34">
    <property type="entry name" value="DNA MISMATCH REPAIR PROTEIN MSH1, MITOCHONDRIAL"/>
    <property type="match status" value="1"/>
</dbReference>